<keyword evidence="8" id="KW-1185">Reference proteome</keyword>
<comment type="similarity">
    <text evidence="2 6">Belongs to the transposase mutator family.</text>
</comment>
<evidence type="ECO:0000256" key="3">
    <source>
        <dbReference type="ARBA" id="ARBA00022578"/>
    </source>
</evidence>
<comment type="function">
    <text evidence="1 6">Required for the transposition of the insertion element.</text>
</comment>
<dbReference type="STRING" id="1437603.GCA_000771525_00926"/>
<evidence type="ECO:0000256" key="4">
    <source>
        <dbReference type="ARBA" id="ARBA00023125"/>
    </source>
</evidence>
<dbReference type="AlphaFoldDB" id="A0A087BVH6"/>
<dbReference type="GO" id="GO:0004803">
    <property type="term" value="F:transposase activity"/>
    <property type="evidence" value="ECO:0007669"/>
    <property type="project" value="UniProtKB-UniRule"/>
</dbReference>
<dbReference type="Proteomes" id="UP000029082">
    <property type="component" value="Unassembled WGS sequence"/>
</dbReference>
<dbReference type="GO" id="GO:0003677">
    <property type="term" value="F:DNA binding"/>
    <property type="evidence" value="ECO:0007669"/>
    <property type="project" value="UniProtKB-UniRule"/>
</dbReference>
<name>A0A087BVH6_9BIFI</name>
<keyword evidence="3 6" id="KW-0815">Transposition</keyword>
<keyword evidence="6" id="KW-0814">Transposable element</keyword>
<dbReference type="GO" id="GO:0006313">
    <property type="term" value="P:DNA transposition"/>
    <property type="evidence" value="ECO:0007669"/>
    <property type="project" value="UniProtKB-UniRule"/>
</dbReference>
<evidence type="ECO:0000256" key="1">
    <source>
        <dbReference type="ARBA" id="ARBA00002190"/>
    </source>
</evidence>
<sequence length="236" mass="26583">MPKHILQVNQPMFETQLDRMVSGKVNEILNRMLDAEADEITGAARYERSGGRKAYRAGHYGRDLTVKAGKLSVRVPKLKGALFESAVIERYRRREESVEEALIDMYLAGVSTRRVDDISQALWGSRMPSQTLSDQLKRVYADIDRWRNTPLQQPYPYVFMDGVWHKRSLFVPACAQWIVHEIGCHTCEIVNSPCSGGTGRSDDATCGLLSVRNCSPVTVWPLESTSGHTHERPCCA</sequence>
<evidence type="ECO:0000256" key="6">
    <source>
        <dbReference type="RuleBase" id="RU365089"/>
    </source>
</evidence>
<proteinExistence type="inferred from homology"/>
<evidence type="ECO:0000313" key="8">
    <source>
        <dbReference type="Proteomes" id="UP000029082"/>
    </source>
</evidence>
<comment type="caution">
    <text evidence="7">The sequence shown here is derived from an EMBL/GenBank/DDBJ whole genome shotgun (WGS) entry which is preliminary data.</text>
</comment>
<dbReference type="PANTHER" id="PTHR33217">
    <property type="entry name" value="TRANSPOSASE FOR INSERTION SEQUENCE ELEMENT IS1081"/>
    <property type="match status" value="1"/>
</dbReference>
<evidence type="ECO:0000256" key="2">
    <source>
        <dbReference type="ARBA" id="ARBA00010961"/>
    </source>
</evidence>
<evidence type="ECO:0000313" key="7">
    <source>
        <dbReference type="EMBL" id="KFI75026.1"/>
    </source>
</evidence>
<reference evidence="7 8" key="1">
    <citation type="submission" date="2014-03" db="EMBL/GenBank/DDBJ databases">
        <title>Genomics of Bifidobacteria.</title>
        <authorList>
            <person name="Ventura M."/>
            <person name="Milani C."/>
            <person name="Lugli G.A."/>
        </authorList>
    </citation>
    <scope>NUCLEOTIDE SEQUENCE [LARGE SCALE GENOMIC DNA]</scope>
    <source>
        <strain evidence="7 8">DSM 21395</strain>
    </source>
</reference>
<dbReference type="PANTHER" id="PTHR33217:SF7">
    <property type="entry name" value="TRANSPOSASE FOR INSERTION SEQUENCE ELEMENT IS1081"/>
    <property type="match status" value="1"/>
</dbReference>
<gene>
    <name evidence="7" type="ORF">BMON_1802</name>
</gene>
<keyword evidence="5 6" id="KW-0233">DNA recombination</keyword>
<keyword evidence="4 6" id="KW-0238">DNA-binding</keyword>
<organism evidence="7 8">
    <name type="scientific">Bifidobacterium mongoliense DSM 21395</name>
    <dbReference type="NCBI Taxonomy" id="1437603"/>
    <lineage>
        <taxon>Bacteria</taxon>
        <taxon>Bacillati</taxon>
        <taxon>Actinomycetota</taxon>
        <taxon>Actinomycetes</taxon>
        <taxon>Bifidobacteriales</taxon>
        <taxon>Bifidobacteriaceae</taxon>
        <taxon>Bifidobacterium</taxon>
    </lineage>
</organism>
<dbReference type="eggNOG" id="COG3328">
    <property type="taxonomic scope" value="Bacteria"/>
</dbReference>
<accession>A0A087BVH6</accession>
<dbReference type="EMBL" id="JGZE01000020">
    <property type="protein sequence ID" value="KFI75026.1"/>
    <property type="molecule type" value="Genomic_DNA"/>
</dbReference>
<dbReference type="Pfam" id="PF00872">
    <property type="entry name" value="Transposase_mut"/>
    <property type="match status" value="1"/>
</dbReference>
<dbReference type="InterPro" id="IPR001207">
    <property type="entry name" value="Transposase_mutator"/>
</dbReference>
<evidence type="ECO:0000256" key="5">
    <source>
        <dbReference type="ARBA" id="ARBA00023172"/>
    </source>
</evidence>
<protein>
    <recommendedName>
        <fullName evidence="6">Mutator family transposase</fullName>
    </recommendedName>
</protein>